<evidence type="ECO:0000313" key="3">
    <source>
        <dbReference type="EMBL" id="MBN4068125.1"/>
    </source>
</evidence>
<dbReference type="InterPro" id="IPR013424">
    <property type="entry name" value="Ice-binding_C"/>
</dbReference>
<keyword evidence="4" id="KW-1185">Reference proteome</keyword>
<evidence type="ECO:0000313" key="4">
    <source>
        <dbReference type="Proteomes" id="UP000717534"/>
    </source>
</evidence>
<dbReference type="NCBIfam" id="TIGR02595">
    <property type="entry name" value="PEP_CTERM"/>
    <property type="match status" value="1"/>
</dbReference>
<evidence type="ECO:0000259" key="2">
    <source>
        <dbReference type="Pfam" id="PF07589"/>
    </source>
</evidence>
<dbReference type="InterPro" id="IPR008965">
    <property type="entry name" value="CBM2/CBM3_carb-bd_dom_sf"/>
</dbReference>
<dbReference type="SUPFAM" id="SSF49384">
    <property type="entry name" value="Carbohydrate-binding domain"/>
    <property type="match status" value="1"/>
</dbReference>
<keyword evidence="1" id="KW-0732">Signal</keyword>
<organism evidence="3 4">
    <name type="scientific">Desulfotalea psychrophila</name>
    <dbReference type="NCBI Taxonomy" id="84980"/>
    <lineage>
        <taxon>Bacteria</taxon>
        <taxon>Pseudomonadati</taxon>
        <taxon>Thermodesulfobacteriota</taxon>
        <taxon>Desulfobulbia</taxon>
        <taxon>Desulfobulbales</taxon>
        <taxon>Desulfocapsaceae</taxon>
        <taxon>Desulfotalea</taxon>
    </lineage>
</organism>
<proteinExistence type="predicted"/>
<feature type="domain" description="Ice-binding protein C-terminal" evidence="2">
    <location>
        <begin position="176"/>
        <end position="198"/>
    </location>
</feature>
<dbReference type="Proteomes" id="UP000717534">
    <property type="component" value="Unassembled WGS sequence"/>
</dbReference>
<comment type="caution">
    <text evidence="3">The sequence shown here is derived from an EMBL/GenBank/DDBJ whole genome shotgun (WGS) entry which is preliminary data.</text>
</comment>
<gene>
    <name evidence="3" type="ORF">JYU06_01175</name>
</gene>
<reference evidence="3 4" key="1">
    <citation type="submission" date="2021-02" db="EMBL/GenBank/DDBJ databases">
        <title>Activity-based single-cell genomes from oceanic crustal fluid captures similar information to metagenomic and metatranscriptomic surveys with orders of magnitude less sampling.</title>
        <authorList>
            <person name="D'Angelo T.S."/>
            <person name="Orcutt B.N."/>
        </authorList>
    </citation>
    <scope>NUCLEOTIDE SEQUENCE [LARGE SCALE GENOMIC DNA]</scope>
    <source>
        <strain evidence="3">AH-315-G02</strain>
    </source>
</reference>
<dbReference type="Pfam" id="PF07589">
    <property type="entry name" value="PEP-CTERM"/>
    <property type="match status" value="1"/>
</dbReference>
<name>A0ABS3AXR2_9BACT</name>
<accession>A0ABS3AXR2</accession>
<sequence length="206" mass="22060">MQKTINKTLALCAVGFVIGGFAATNSEAAAFLQFDPTLNEVTVGEMFEVDVRYNFFDAGYGAQDLAAFDIDVTFDTGMLSFNSYSLTDNLGSLSAGDADDWSYGHDGHGTVNLAELSYLYDFSFQSDNFVLATLSFTALEIGQSSLDFTYIDLSDSWGDPIASPVFGGPATVSAAPVPEPATMVLFGTGLLGLIAMRRNRKNNSNE</sequence>
<evidence type="ECO:0000256" key="1">
    <source>
        <dbReference type="SAM" id="SignalP"/>
    </source>
</evidence>
<dbReference type="EMBL" id="JAFITO010000005">
    <property type="protein sequence ID" value="MBN4068125.1"/>
    <property type="molecule type" value="Genomic_DNA"/>
</dbReference>
<dbReference type="Gene3D" id="2.60.40.680">
    <property type="match status" value="1"/>
</dbReference>
<protein>
    <submittedName>
        <fullName evidence="3">PEP-CTERM sorting domain-containing protein</fullName>
    </submittedName>
</protein>
<dbReference type="CDD" id="cd08547">
    <property type="entry name" value="Type_II_cohesin"/>
    <property type="match status" value="1"/>
</dbReference>
<feature type="chain" id="PRO_5046505336" evidence="1">
    <location>
        <begin position="23"/>
        <end position="206"/>
    </location>
</feature>
<feature type="signal peptide" evidence="1">
    <location>
        <begin position="1"/>
        <end position="22"/>
    </location>
</feature>